<dbReference type="SUPFAM" id="SSF55781">
    <property type="entry name" value="GAF domain-like"/>
    <property type="match status" value="1"/>
</dbReference>
<reference evidence="1" key="1">
    <citation type="submission" date="2007-03" db="EMBL/GenBank/DDBJ databases">
        <title>Annotation of Culex pipiens quinquefasciatus.</title>
        <authorList>
            <consortium name="The Broad Institute Genome Sequencing Platform"/>
            <person name="Atkinson P.W."/>
            <person name="Hemingway J."/>
            <person name="Christensen B.M."/>
            <person name="Higgs S."/>
            <person name="Kodira C."/>
            <person name="Hannick L."/>
            <person name="Megy K."/>
            <person name="O'Leary S."/>
            <person name="Pearson M."/>
            <person name="Haas B.J."/>
            <person name="Mauceli E."/>
            <person name="Wortman J.R."/>
            <person name="Lee N.H."/>
            <person name="Guigo R."/>
            <person name="Stanke M."/>
            <person name="Alvarado L."/>
            <person name="Amedeo P."/>
            <person name="Antoine C.H."/>
            <person name="Arensburger P."/>
            <person name="Bidwell S.L."/>
            <person name="Crawford M."/>
            <person name="Camaro F."/>
            <person name="Devon K."/>
            <person name="Engels R."/>
            <person name="Hammond M."/>
            <person name="Howarth C."/>
            <person name="Koehrsen M."/>
            <person name="Lawson D."/>
            <person name="Montgomery P."/>
            <person name="Nene V."/>
            <person name="Nusbaum C."/>
            <person name="Puiu D."/>
            <person name="Romero-Severson J."/>
            <person name="Severson D.W."/>
            <person name="Shumway M."/>
            <person name="Sisk P."/>
            <person name="Stolte C."/>
            <person name="Zeng Q."/>
            <person name="Eisenstadt E."/>
            <person name="Fraser-Liggett C."/>
            <person name="Strausberg R."/>
            <person name="Galagan J."/>
            <person name="Birren B."/>
            <person name="Collins F.H."/>
        </authorList>
    </citation>
    <scope>NUCLEOTIDE SEQUENCE [LARGE SCALE GENOMIC DNA]</scope>
    <source>
        <strain evidence="1">JHB</strain>
    </source>
</reference>
<dbReference type="VEuPathDB" id="VectorBase:CPIJ017047"/>
<dbReference type="OrthoDB" id="295473at2759"/>
<dbReference type="InParanoid" id="B0XBV0"/>
<dbReference type="Gene3D" id="3.30.450.40">
    <property type="match status" value="1"/>
</dbReference>
<evidence type="ECO:0000313" key="3">
    <source>
        <dbReference type="Proteomes" id="UP000002320"/>
    </source>
</evidence>
<organism>
    <name type="scientific">Culex quinquefasciatus</name>
    <name type="common">Southern house mosquito</name>
    <name type="synonym">Culex pungens</name>
    <dbReference type="NCBI Taxonomy" id="7176"/>
    <lineage>
        <taxon>Eukaryota</taxon>
        <taxon>Metazoa</taxon>
        <taxon>Ecdysozoa</taxon>
        <taxon>Arthropoda</taxon>
        <taxon>Hexapoda</taxon>
        <taxon>Insecta</taxon>
        <taxon>Pterygota</taxon>
        <taxon>Neoptera</taxon>
        <taxon>Endopterygota</taxon>
        <taxon>Diptera</taxon>
        <taxon>Nematocera</taxon>
        <taxon>Culicoidea</taxon>
        <taxon>Culicidae</taxon>
        <taxon>Culicinae</taxon>
        <taxon>Culicini</taxon>
        <taxon>Culex</taxon>
        <taxon>Culex</taxon>
    </lineage>
</organism>
<dbReference type="Proteomes" id="UP000002320">
    <property type="component" value="Unassembled WGS sequence"/>
</dbReference>
<evidence type="ECO:0000313" key="1">
    <source>
        <dbReference type="EMBL" id="EDS44479.1"/>
    </source>
</evidence>
<keyword evidence="3" id="KW-1185">Reference proteome</keyword>
<gene>
    <name evidence="2" type="primary">6050526</name>
    <name evidence="1" type="ORF">CpipJ_CPIJ017047</name>
</gene>
<dbReference type="STRING" id="7176.B0XBV0"/>
<dbReference type="HOGENOM" id="CLU_2963056_0_0_1"/>
<proteinExistence type="predicted"/>
<dbReference type="KEGG" id="cqu:CpipJ_CPIJ017047"/>
<protein>
    <submittedName>
        <fullName evidence="1 2">Uncharacterized protein</fullName>
    </submittedName>
</protein>
<dbReference type="EnsemblMetazoa" id="CPIJ017047-RA">
    <property type="protein sequence ID" value="CPIJ017047-PA"/>
    <property type="gene ID" value="CPIJ017047"/>
</dbReference>
<accession>B0XBV0</accession>
<name>B0XBV0_CULQU</name>
<reference evidence="2" key="2">
    <citation type="submission" date="2021-02" db="UniProtKB">
        <authorList>
            <consortium name="EnsemblMetazoa"/>
        </authorList>
    </citation>
    <scope>IDENTIFICATION</scope>
    <source>
        <strain evidence="2">JHB</strain>
    </source>
</reference>
<dbReference type="AlphaFoldDB" id="B0XBV0"/>
<sequence length="59" mass="6583">MPFTNISVQICDLGQLLRGVMTEAKELTTAERCSLFLLDKATGELVSKVFDGNEKKNDY</sequence>
<dbReference type="InterPro" id="IPR029016">
    <property type="entry name" value="GAF-like_dom_sf"/>
</dbReference>
<dbReference type="VEuPathDB" id="VectorBase:CQUJHB001780"/>
<dbReference type="EMBL" id="DS232654">
    <property type="protein sequence ID" value="EDS44479.1"/>
    <property type="molecule type" value="Genomic_DNA"/>
</dbReference>
<evidence type="ECO:0000313" key="2">
    <source>
        <dbReference type="EnsemblMetazoa" id="CPIJ017047-PA"/>
    </source>
</evidence>